<evidence type="ECO:0000313" key="1">
    <source>
        <dbReference type="EMBL" id="CAF1512660.1"/>
    </source>
</evidence>
<reference evidence="1" key="1">
    <citation type="submission" date="2021-02" db="EMBL/GenBank/DDBJ databases">
        <authorList>
            <person name="Nowell W R."/>
        </authorList>
    </citation>
    <scope>NUCLEOTIDE SEQUENCE</scope>
</reference>
<name>A0A815UDX1_9BILA</name>
<evidence type="ECO:0000313" key="2">
    <source>
        <dbReference type="Proteomes" id="UP000663860"/>
    </source>
</evidence>
<dbReference type="AlphaFoldDB" id="A0A815UDX1"/>
<sequence>MGQNPLRKIADDPLKVVRALQHAVMNTVPHIRYRPGWQSSLMLFPISMLPAWIADFILHKLNGSSLVPASVNKQLKD</sequence>
<dbReference type="Proteomes" id="UP000663860">
    <property type="component" value="Unassembled WGS sequence"/>
</dbReference>
<accession>A0A815UDX1</accession>
<protein>
    <submittedName>
        <fullName evidence="1">Uncharacterized protein</fullName>
    </submittedName>
</protein>
<gene>
    <name evidence="1" type="ORF">IZO911_LOCUS45533</name>
</gene>
<dbReference type="EMBL" id="CAJNOE010004446">
    <property type="protein sequence ID" value="CAF1512660.1"/>
    <property type="molecule type" value="Genomic_DNA"/>
</dbReference>
<proteinExistence type="predicted"/>
<comment type="caution">
    <text evidence="1">The sequence shown here is derived from an EMBL/GenBank/DDBJ whole genome shotgun (WGS) entry which is preliminary data.</text>
</comment>
<organism evidence="1 2">
    <name type="scientific">Adineta steineri</name>
    <dbReference type="NCBI Taxonomy" id="433720"/>
    <lineage>
        <taxon>Eukaryota</taxon>
        <taxon>Metazoa</taxon>
        <taxon>Spiralia</taxon>
        <taxon>Gnathifera</taxon>
        <taxon>Rotifera</taxon>
        <taxon>Eurotatoria</taxon>
        <taxon>Bdelloidea</taxon>
        <taxon>Adinetida</taxon>
        <taxon>Adinetidae</taxon>
        <taxon>Adineta</taxon>
    </lineage>
</organism>